<keyword evidence="16" id="KW-1185">Reference proteome</keyword>
<keyword evidence="3" id="KW-0540">Nuclease</keyword>
<proteinExistence type="inferred from homology"/>
<dbReference type="GO" id="GO:0006303">
    <property type="term" value="P:double-strand break repair via nonhomologous end joining"/>
    <property type="evidence" value="ECO:0007669"/>
    <property type="project" value="TreeGrafter"/>
</dbReference>
<dbReference type="HOGENOM" id="CLU_013294_0_1_1"/>
<dbReference type="Proteomes" id="UP000006039">
    <property type="component" value="Unassembled WGS sequence"/>
</dbReference>
<dbReference type="GO" id="GO:0004519">
    <property type="term" value="F:endonuclease activity"/>
    <property type="evidence" value="ECO:0007669"/>
    <property type="project" value="UniProtKB-KW"/>
</dbReference>
<reference evidence="15" key="5">
    <citation type="submission" date="2018-04" db="UniProtKB">
        <authorList>
            <consortium name="EnsemblFungi"/>
        </authorList>
    </citation>
    <scope>IDENTIFICATION</scope>
    <source>
        <strain evidence="15">R3-111a-1</strain>
    </source>
</reference>
<dbReference type="eggNOG" id="KOG1361">
    <property type="taxonomic scope" value="Eukaryota"/>
</dbReference>
<dbReference type="Gene3D" id="3.60.15.10">
    <property type="entry name" value="Ribonuclease Z/Hydroxyacylglutathione hydrolase-like"/>
    <property type="match status" value="1"/>
</dbReference>
<protein>
    <recommendedName>
        <fullName evidence="11">Protein artemis</fullName>
    </recommendedName>
    <alternativeName>
        <fullName evidence="12">DNA cross-link repair 1C protein</fullName>
    </alternativeName>
</protein>
<dbReference type="PANTHER" id="PTHR23240">
    <property type="entry name" value="DNA CROSS-LINK REPAIR PROTEIN PSO2/SNM1-RELATED"/>
    <property type="match status" value="1"/>
</dbReference>
<evidence type="ECO:0000313" key="15">
    <source>
        <dbReference type="EnsemblFungi" id="EJT77064"/>
    </source>
</evidence>
<dbReference type="AlphaFoldDB" id="J3P0D1"/>
<feature type="domain" description="DNA repair metallo-beta-lactamase" evidence="13">
    <location>
        <begin position="392"/>
        <end position="423"/>
    </location>
</feature>
<keyword evidence="5" id="KW-0227">DNA damage</keyword>
<comment type="subcellular location">
    <subcellularLocation>
        <location evidence="1">Nucleus</location>
    </subcellularLocation>
</comment>
<dbReference type="InterPro" id="IPR036866">
    <property type="entry name" value="RibonucZ/Hydroxyglut_hydro"/>
</dbReference>
<dbReference type="GO" id="GO:0003684">
    <property type="term" value="F:damaged DNA binding"/>
    <property type="evidence" value="ECO:0007669"/>
    <property type="project" value="TreeGrafter"/>
</dbReference>
<evidence type="ECO:0000256" key="10">
    <source>
        <dbReference type="ARBA" id="ARBA00023242"/>
    </source>
</evidence>
<dbReference type="GO" id="GO:0000723">
    <property type="term" value="P:telomere maintenance"/>
    <property type="evidence" value="ECO:0007669"/>
    <property type="project" value="TreeGrafter"/>
</dbReference>
<name>J3P0D1_GAET3</name>
<dbReference type="GO" id="GO:0006310">
    <property type="term" value="P:DNA recombination"/>
    <property type="evidence" value="ECO:0007669"/>
    <property type="project" value="UniProtKB-KW"/>
</dbReference>
<dbReference type="GO" id="GO:0005634">
    <property type="term" value="C:nucleus"/>
    <property type="evidence" value="ECO:0007669"/>
    <property type="project" value="UniProtKB-SubCell"/>
</dbReference>
<reference evidence="14" key="2">
    <citation type="submission" date="2010-07" db="EMBL/GenBank/DDBJ databases">
        <authorList>
            <consortium name="The Broad Institute Genome Sequencing Platform"/>
            <consortium name="Broad Institute Genome Sequencing Center for Infectious Disease"/>
            <person name="Ma L.-J."/>
            <person name="Dead R."/>
            <person name="Young S."/>
            <person name="Zeng Q."/>
            <person name="Koehrsen M."/>
            <person name="Alvarado L."/>
            <person name="Berlin A."/>
            <person name="Chapman S.B."/>
            <person name="Chen Z."/>
            <person name="Freedman E."/>
            <person name="Gellesch M."/>
            <person name="Goldberg J."/>
            <person name="Griggs A."/>
            <person name="Gujja S."/>
            <person name="Heilman E.R."/>
            <person name="Heiman D."/>
            <person name="Hepburn T."/>
            <person name="Howarth C."/>
            <person name="Jen D."/>
            <person name="Larson L."/>
            <person name="Mehta T."/>
            <person name="Neiman D."/>
            <person name="Pearson M."/>
            <person name="Roberts A."/>
            <person name="Saif S."/>
            <person name="Shea T."/>
            <person name="Shenoy N."/>
            <person name="Sisk P."/>
            <person name="Stolte C."/>
            <person name="Sykes S."/>
            <person name="Walk T."/>
            <person name="White J."/>
            <person name="Yandava C."/>
            <person name="Haas B."/>
            <person name="Nusbaum C."/>
            <person name="Birren B."/>
        </authorList>
    </citation>
    <scope>NUCLEOTIDE SEQUENCE</scope>
    <source>
        <strain evidence="14">R3-111a-1</strain>
    </source>
</reference>
<evidence type="ECO:0000256" key="12">
    <source>
        <dbReference type="ARBA" id="ARBA00042677"/>
    </source>
</evidence>
<dbReference type="RefSeq" id="XP_009223064.1">
    <property type="nucleotide sequence ID" value="XM_009224800.1"/>
</dbReference>
<reference evidence="14" key="3">
    <citation type="submission" date="2010-09" db="EMBL/GenBank/DDBJ databases">
        <title>Annotation of Gaeumannomyces graminis var. tritici R3-111a-1.</title>
        <authorList>
            <consortium name="The Broad Institute Genome Sequencing Platform"/>
            <person name="Ma L.-J."/>
            <person name="Dead R."/>
            <person name="Young S.K."/>
            <person name="Zeng Q."/>
            <person name="Gargeya S."/>
            <person name="Fitzgerald M."/>
            <person name="Haas B."/>
            <person name="Abouelleil A."/>
            <person name="Alvarado L."/>
            <person name="Arachchi H.M."/>
            <person name="Berlin A."/>
            <person name="Brown A."/>
            <person name="Chapman S.B."/>
            <person name="Chen Z."/>
            <person name="Dunbar C."/>
            <person name="Freedman E."/>
            <person name="Gearin G."/>
            <person name="Gellesch M."/>
            <person name="Goldberg J."/>
            <person name="Griggs A."/>
            <person name="Gujja S."/>
            <person name="Heiman D."/>
            <person name="Howarth C."/>
            <person name="Larson L."/>
            <person name="Lui A."/>
            <person name="MacDonald P.J.P."/>
            <person name="Mehta T."/>
            <person name="Montmayeur A."/>
            <person name="Murphy C."/>
            <person name="Neiman D."/>
            <person name="Pearson M."/>
            <person name="Priest M."/>
            <person name="Roberts A."/>
            <person name="Saif S."/>
            <person name="Shea T."/>
            <person name="Shenoy N."/>
            <person name="Sisk P."/>
            <person name="Stolte C."/>
            <person name="Sykes S."/>
            <person name="Yandava C."/>
            <person name="Wortman J."/>
            <person name="Nusbaum C."/>
            <person name="Birren B."/>
        </authorList>
    </citation>
    <scope>NUCLEOTIDE SEQUENCE</scope>
    <source>
        <strain evidence="14">R3-111a-1</strain>
    </source>
</reference>
<dbReference type="EnsemblFungi" id="EJT77064">
    <property type="protein sequence ID" value="EJT77064"/>
    <property type="gene ID" value="GGTG_06978"/>
</dbReference>
<evidence type="ECO:0000256" key="1">
    <source>
        <dbReference type="ARBA" id="ARBA00004123"/>
    </source>
</evidence>
<dbReference type="InterPro" id="IPR011084">
    <property type="entry name" value="DRMBL"/>
</dbReference>
<evidence type="ECO:0000256" key="8">
    <source>
        <dbReference type="ARBA" id="ARBA00023172"/>
    </source>
</evidence>
<evidence type="ECO:0000256" key="9">
    <source>
        <dbReference type="ARBA" id="ARBA00023204"/>
    </source>
</evidence>
<reference evidence="15" key="4">
    <citation type="journal article" date="2015" name="G3 (Bethesda)">
        <title>Genome sequences of three phytopathogenic species of the Magnaporthaceae family of fungi.</title>
        <authorList>
            <person name="Okagaki L.H."/>
            <person name="Nunes C.C."/>
            <person name="Sailsbery J."/>
            <person name="Clay B."/>
            <person name="Brown D."/>
            <person name="John T."/>
            <person name="Oh Y."/>
            <person name="Young N."/>
            <person name="Fitzgerald M."/>
            <person name="Haas B.J."/>
            <person name="Zeng Q."/>
            <person name="Young S."/>
            <person name="Adiconis X."/>
            <person name="Fan L."/>
            <person name="Levin J.Z."/>
            <person name="Mitchell T.K."/>
            <person name="Okubara P.A."/>
            <person name="Farman M.L."/>
            <person name="Kohn L.M."/>
            <person name="Birren B."/>
            <person name="Ma L.-J."/>
            <person name="Dean R.A."/>
        </authorList>
    </citation>
    <scope>NUCLEOTIDE SEQUENCE</scope>
    <source>
        <strain evidence="15">R3-111a-1</strain>
    </source>
</reference>
<evidence type="ECO:0000256" key="5">
    <source>
        <dbReference type="ARBA" id="ARBA00022763"/>
    </source>
</evidence>
<dbReference type="GO" id="GO:0035312">
    <property type="term" value="F:5'-3' DNA exonuclease activity"/>
    <property type="evidence" value="ECO:0007669"/>
    <property type="project" value="TreeGrafter"/>
</dbReference>
<keyword evidence="4" id="KW-0255">Endonuclease</keyword>
<keyword evidence="10" id="KW-0539">Nucleus</keyword>
<dbReference type="Pfam" id="PF07522">
    <property type="entry name" value="DRMBL"/>
    <property type="match status" value="1"/>
</dbReference>
<accession>J3P0D1</accession>
<dbReference type="STRING" id="644352.J3P0D1"/>
<evidence type="ECO:0000256" key="7">
    <source>
        <dbReference type="ARBA" id="ARBA00022839"/>
    </source>
</evidence>
<evidence type="ECO:0000256" key="11">
    <source>
        <dbReference type="ARBA" id="ARBA00039759"/>
    </source>
</evidence>
<dbReference type="OrthoDB" id="5561659at2759"/>
<organism evidence="14">
    <name type="scientific">Gaeumannomyces tritici (strain R3-111a-1)</name>
    <name type="common">Wheat and barley take-all root rot fungus</name>
    <name type="synonym">Gaeumannomyces graminis var. tritici</name>
    <dbReference type="NCBI Taxonomy" id="644352"/>
    <lineage>
        <taxon>Eukaryota</taxon>
        <taxon>Fungi</taxon>
        <taxon>Dikarya</taxon>
        <taxon>Ascomycota</taxon>
        <taxon>Pezizomycotina</taxon>
        <taxon>Sordariomycetes</taxon>
        <taxon>Sordariomycetidae</taxon>
        <taxon>Magnaporthales</taxon>
        <taxon>Magnaporthaceae</taxon>
        <taxon>Gaeumannomyces</taxon>
    </lineage>
</organism>
<evidence type="ECO:0000259" key="13">
    <source>
        <dbReference type="Pfam" id="PF07522"/>
    </source>
</evidence>
<dbReference type="GO" id="GO:0036297">
    <property type="term" value="P:interstrand cross-link repair"/>
    <property type="evidence" value="ECO:0007669"/>
    <property type="project" value="TreeGrafter"/>
</dbReference>
<evidence type="ECO:0000313" key="16">
    <source>
        <dbReference type="Proteomes" id="UP000006039"/>
    </source>
</evidence>
<evidence type="ECO:0000256" key="2">
    <source>
        <dbReference type="ARBA" id="ARBA00010304"/>
    </source>
</evidence>
<keyword evidence="7" id="KW-0269">Exonuclease</keyword>
<dbReference type="EMBL" id="GL385397">
    <property type="protein sequence ID" value="EJT77064.1"/>
    <property type="molecule type" value="Genomic_DNA"/>
</dbReference>
<keyword evidence="9" id="KW-0234">DNA repair</keyword>
<evidence type="ECO:0000313" key="14">
    <source>
        <dbReference type="EMBL" id="EJT77064.1"/>
    </source>
</evidence>
<keyword evidence="6" id="KW-0378">Hydrolase</keyword>
<evidence type="ECO:0000256" key="3">
    <source>
        <dbReference type="ARBA" id="ARBA00022722"/>
    </source>
</evidence>
<evidence type="ECO:0000256" key="4">
    <source>
        <dbReference type="ARBA" id="ARBA00022759"/>
    </source>
</evidence>
<sequence>MSTFDGIIREIPDIRGNVYCSAPTRELLLRLERYPCRINYANGILEARVQTYKHLKTLLKPIPLETPTTIELEPGRRLRVTLFDANHCTGAVMFLFEGDGKAVVYTGDIRSEPWHISAIARSPCLLEYSCGIKTLDRIYLDTSFIDDTHFPPKADGIRELLRKVAQYPDDTVFHFRAWTFGYEAVWIALAKALRSQIHIDSYRLGLYRSLAPKDRNMAQFHMGPEVPALVGFMCGNTPHPGCLTDDETVRLHSCEKGNQCTTTRNPQVVHIVPIITRLPDGSEVAEAGVGGGGDDLEREAELDPSSVQDFLDALSHYAGISEEAKAKIAELVETSITTGRNASLDIDISSFDDNNQTDLASALERSMKPSGQGGYAVPNVSVTVGGARSLPKTITFPYSRHSSYSELCHLVEKFKPRDVWPCTAHPAEWIKHGINIRSLFGHCCSGEVFEYDSQLSQLAPRLQVKRSETQETRATRKSDADVLEDLLDAPLTVASSTGMLFGDVGGVKRTSEAITTPSTNTGHKRNFAKYAEIIYRTADQIVGDDEKVGQNDSQDSTASDAALQIRRAAFEAAAGNMTVGEHMPIGLLSATDNHARPDIELGMVRKPGRQLLFEK</sequence>
<dbReference type="GeneID" id="20347436"/>
<evidence type="ECO:0000256" key="6">
    <source>
        <dbReference type="ARBA" id="ARBA00022801"/>
    </source>
</evidence>
<keyword evidence="8" id="KW-0233">DNA recombination</keyword>
<dbReference type="SUPFAM" id="SSF56281">
    <property type="entry name" value="Metallo-hydrolase/oxidoreductase"/>
    <property type="match status" value="1"/>
</dbReference>
<gene>
    <name evidence="15" type="primary">20347436</name>
    <name evidence="14" type="ORF">GGTG_06978</name>
</gene>
<dbReference type="VEuPathDB" id="FungiDB:GGTG_06978"/>
<dbReference type="PANTHER" id="PTHR23240:SF8">
    <property type="entry name" value="PROTEIN ARTEMIS"/>
    <property type="match status" value="1"/>
</dbReference>
<reference evidence="16" key="1">
    <citation type="submission" date="2010-07" db="EMBL/GenBank/DDBJ databases">
        <title>The genome sequence of Gaeumannomyces graminis var. tritici strain R3-111a-1.</title>
        <authorList>
            <consortium name="The Broad Institute Genome Sequencing Platform"/>
            <person name="Ma L.-J."/>
            <person name="Dead R."/>
            <person name="Young S."/>
            <person name="Zeng Q."/>
            <person name="Koehrsen M."/>
            <person name="Alvarado L."/>
            <person name="Berlin A."/>
            <person name="Chapman S.B."/>
            <person name="Chen Z."/>
            <person name="Freedman E."/>
            <person name="Gellesch M."/>
            <person name="Goldberg J."/>
            <person name="Griggs A."/>
            <person name="Gujja S."/>
            <person name="Heilman E.R."/>
            <person name="Heiman D."/>
            <person name="Hepburn T."/>
            <person name="Howarth C."/>
            <person name="Jen D."/>
            <person name="Larson L."/>
            <person name="Mehta T."/>
            <person name="Neiman D."/>
            <person name="Pearson M."/>
            <person name="Roberts A."/>
            <person name="Saif S."/>
            <person name="Shea T."/>
            <person name="Shenoy N."/>
            <person name="Sisk P."/>
            <person name="Stolte C."/>
            <person name="Sykes S."/>
            <person name="Walk T."/>
            <person name="White J."/>
            <person name="Yandava C."/>
            <person name="Haas B."/>
            <person name="Nusbaum C."/>
            <person name="Birren B."/>
        </authorList>
    </citation>
    <scope>NUCLEOTIDE SEQUENCE [LARGE SCALE GENOMIC DNA]</scope>
    <source>
        <strain evidence="16">R3-111a-1</strain>
    </source>
</reference>
<comment type="similarity">
    <text evidence="2">Belongs to the DNA repair metallo-beta-lactamase (DRMBL) family.</text>
</comment>